<proteinExistence type="predicted"/>
<evidence type="ECO:0000313" key="2">
    <source>
        <dbReference type="EMBL" id="OQP59736.1"/>
    </source>
</evidence>
<sequence length="186" mass="20334">MTVESSSSPKNLGVLYGLICGGVSIVFTVILYLSGAKTFVSPLAWCGMVLPIVVCVMGGLAIRKQRGGYLEYSEALKATFLILVLGSLIATAFQYILFNYIDVSFREALAQVTAEQVEKMMHKFGATDTQIDEAVQKTLSKNNYTIGNLLLGFVFSCIGSFIIALIVSAIIKRKRPPFENTFIINQ</sequence>
<evidence type="ECO:0008006" key="4">
    <source>
        <dbReference type="Google" id="ProtNLM"/>
    </source>
</evidence>
<feature type="transmembrane region" description="Helical" evidence="1">
    <location>
        <begin position="75"/>
        <end position="97"/>
    </location>
</feature>
<dbReference type="EMBL" id="LVYD01000073">
    <property type="protein sequence ID" value="OQP59736.1"/>
    <property type="molecule type" value="Genomic_DNA"/>
</dbReference>
<keyword evidence="1" id="KW-0472">Membrane</keyword>
<gene>
    <name evidence="2" type="ORF">A3860_36255</name>
</gene>
<feature type="transmembrane region" description="Helical" evidence="1">
    <location>
        <begin position="149"/>
        <end position="171"/>
    </location>
</feature>
<reference evidence="2 3" key="1">
    <citation type="submission" date="2016-03" db="EMBL/GenBank/DDBJ databases">
        <title>Niastella vici sp. nov., isolated from farmland soil.</title>
        <authorList>
            <person name="Chen L."/>
            <person name="Wang D."/>
            <person name="Yang S."/>
            <person name="Wang G."/>
        </authorList>
    </citation>
    <scope>NUCLEOTIDE SEQUENCE [LARGE SCALE GENOMIC DNA]</scope>
    <source>
        <strain evidence="2 3">DJ57</strain>
    </source>
</reference>
<protein>
    <recommendedName>
        <fullName evidence="4">DUF4199 domain-containing protein</fullName>
    </recommendedName>
</protein>
<name>A0A1V9FNA8_9BACT</name>
<dbReference type="RefSeq" id="WP_081154170.1">
    <property type="nucleotide sequence ID" value="NZ_LVYD01000073.1"/>
</dbReference>
<dbReference type="Proteomes" id="UP000192796">
    <property type="component" value="Unassembled WGS sequence"/>
</dbReference>
<feature type="transmembrane region" description="Helical" evidence="1">
    <location>
        <begin position="12"/>
        <end position="33"/>
    </location>
</feature>
<comment type="caution">
    <text evidence="2">The sequence shown here is derived from an EMBL/GenBank/DDBJ whole genome shotgun (WGS) entry which is preliminary data.</text>
</comment>
<dbReference type="InterPro" id="IPR025250">
    <property type="entry name" value="DUF4199"/>
</dbReference>
<dbReference type="AlphaFoldDB" id="A0A1V9FNA8"/>
<feature type="transmembrane region" description="Helical" evidence="1">
    <location>
        <begin position="39"/>
        <end position="63"/>
    </location>
</feature>
<keyword evidence="1" id="KW-0812">Transmembrane</keyword>
<keyword evidence="1" id="KW-1133">Transmembrane helix</keyword>
<accession>A0A1V9FNA8</accession>
<dbReference type="STRING" id="1703345.A3860_36255"/>
<dbReference type="OrthoDB" id="664023at2"/>
<organism evidence="2 3">
    <name type="scientific">Niastella vici</name>
    <dbReference type="NCBI Taxonomy" id="1703345"/>
    <lineage>
        <taxon>Bacteria</taxon>
        <taxon>Pseudomonadati</taxon>
        <taxon>Bacteroidota</taxon>
        <taxon>Chitinophagia</taxon>
        <taxon>Chitinophagales</taxon>
        <taxon>Chitinophagaceae</taxon>
        <taxon>Niastella</taxon>
    </lineage>
</organism>
<evidence type="ECO:0000313" key="3">
    <source>
        <dbReference type="Proteomes" id="UP000192796"/>
    </source>
</evidence>
<evidence type="ECO:0000256" key="1">
    <source>
        <dbReference type="SAM" id="Phobius"/>
    </source>
</evidence>
<keyword evidence="3" id="KW-1185">Reference proteome</keyword>
<dbReference type="Pfam" id="PF13858">
    <property type="entry name" value="DUF4199"/>
    <property type="match status" value="1"/>
</dbReference>